<evidence type="ECO:0008006" key="8">
    <source>
        <dbReference type="Google" id="ProtNLM"/>
    </source>
</evidence>
<sequence length="407" mass="46353">MKRNTIRTIVTELGGQDLRKKLVTKKNILENYTKGKCTGATEQNPWNTNELLSVVLNKHNRIPKHREMLRGLVTRPPLPHFRFRPRRYCGSREMDQDISQREVEVLRVKKRCAFRLCNVSSYTTEIMEIRADNPRLHVLLIPGNPGGVPFYKDFVEALYELLGGTASVTAVGHISHTKKNWEHGRLFSLQDQINHKMDFIKHELQNTAVPILLVGHSIGSYISMEMFRRSPEKVTYCVGLYPFLALNPQSTKQSLIWKIAESRILCVALSLIVALLGLLPISLLRLIVTTFLGKSWSAAAVEAACSHLVKYHIMRNILFMAMTEFQKLSETPDWAFMKENQHKIAFLFGIDDHWGPLQMFEEIAKQVPDAALSIEREGHTHGFCCTEAGSLWVAEHVASLIKNKVSL</sequence>
<dbReference type="EMBL" id="JBEDUW010000006">
    <property type="protein sequence ID" value="KAK9921411.1"/>
    <property type="molecule type" value="Genomic_DNA"/>
</dbReference>
<name>A0AAW1WC17_RUBAR</name>
<dbReference type="Proteomes" id="UP001457282">
    <property type="component" value="Unassembled WGS sequence"/>
</dbReference>
<accession>A0AAW1WC17</accession>
<dbReference type="Gene3D" id="3.40.50.1820">
    <property type="entry name" value="alpha/beta hydrolase"/>
    <property type="match status" value="1"/>
</dbReference>
<dbReference type="GO" id="GO:0005811">
    <property type="term" value="C:lipid droplet"/>
    <property type="evidence" value="ECO:0007669"/>
    <property type="project" value="UniProtKB-SubCell"/>
</dbReference>
<keyword evidence="3" id="KW-0551">Lipid droplet</keyword>
<feature type="transmembrane region" description="Helical" evidence="5">
    <location>
        <begin position="264"/>
        <end position="288"/>
    </location>
</feature>
<evidence type="ECO:0000256" key="4">
    <source>
        <dbReference type="ARBA" id="ARBA00022801"/>
    </source>
</evidence>
<keyword evidence="7" id="KW-1185">Reference proteome</keyword>
<dbReference type="GO" id="GO:0019915">
    <property type="term" value="P:lipid storage"/>
    <property type="evidence" value="ECO:0007669"/>
    <property type="project" value="InterPro"/>
</dbReference>
<dbReference type="SUPFAM" id="SSF53474">
    <property type="entry name" value="alpha/beta-Hydrolases"/>
    <property type="match status" value="1"/>
</dbReference>
<dbReference type="Pfam" id="PF10230">
    <property type="entry name" value="LIDHydrolase"/>
    <property type="match status" value="1"/>
</dbReference>
<dbReference type="GO" id="GO:0016298">
    <property type="term" value="F:lipase activity"/>
    <property type="evidence" value="ECO:0007669"/>
    <property type="project" value="InterPro"/>
</dbReference>
<reference evidence="6 7" key="1">
    <citation type="journal article" date="2023" name="G3 (Bethesda)">
        <title>A chromosome-length genome assembly and annotation of blackberry (Rubus argutus, cv. 'Hillquist').</title>
        <authorList>
            <person name="Bruna T."/>
            <person name="Aryal R."/>
            <person name="Dudchenko O."/>
            <person name="Sargent D.J."/>
            <person name="Mead D."/>
            <person name="Buti M."/>
            <person name="Cavallini A."/>
            <person name="Hytonen T."/>
            <person name="Andres J."/>
            <person name="Pham M."/>
            <person name="Weisz D."/>
            <person name="Mascagni F."/>
            <person name="Usai G."/>
            <person name="Natali L."/>
            <person name="Bassil N."/>
            <person name="Fernandez G.E."/>
            <person name="Lomsadze A."/>
            <person name="Armour M."/>
            <person name="Olukolu B."/>
            <person name="Poorten T."/>
            <person name="Britton C."/>
            <person name="Davik J."/>
            <person name="Ashrafi H."/>
            <person name="Aiden E.L."/>
            <person name="Borodovsky M."/>
            <person name="Worthington M."/>
        </authorList>
    </citation>
    <scope>NUCLEOTIDE SEQUENCE [LARGE SCALE GENOMIC DNA]</scope>
    <source>
        <strain evidence="6">PI 553951</strain>
    </source>
</reference>
<proteinExistence type="inferred from homology"/>
<comment type="caution">
    <text evidence="6">The sequence shown here is derived from an EMBL/GenBank/DDBJ whole genome shotgun (WGS) entry which is preliminary data.</text>
</comment>
<evidence type="ECO:0000313" key="7">
    <source>
        <dbReference type="Proteomes" id="UP001457282"/>
    </source>
</evidence>
<dbReference type="PANTHER" id="PTHR13390">
    <property type="entry name" value="LIPASE"/>
    <property type="match status" value="1"/>
</dbReference>
<keyword evidence="5" id="KW-1133">Transmembrane helix</keyword>
<keyword evidence="5" id="KW-0472">Membrane</keyword>
<organism evidence="6 7">
    <name type="scientific">Rubus argutus</name>
    <name type="common">Southern blackberry</name>
    <dbReference type="NCBI Taxonomy" id="59490"/>
    <lineage>
        <taxon>Eukaryota</taxon>
        <taxon>Viridiplantae</taxon>
        <taxon>Streptophyta</taxon>
        <taxon>Embryophyta</taxon>
        <taxon>Tracheophyta</taxon>
        <taxon>Spermatophyta</taxon>
        <taxon>Magnoliopsida</taxon>
        <taxon>eudicotyledons</taxon>
        <taxon>Gunneridae</taxon>
        <taxon>Pentapetalae</taxon>
        <taxon>rosids</taxon>
        <taxon>fabids</taxon>
        <taxon>Rosales</taxon>
        <taxon>Rosaceae</taxon>
        <taxon>Rosoideae</taxon>
        <taxon>Rosoideae incertae sedis</taxon>
        <taxon>Rubus</taxon>
    </lineage>
</organism>
<comment type="subcellular location">
    <subcellularLocation>
        <location evidence="1">Lipid droplet</location>
    </subcellularLocation>
</comment>
<evidence type="ECO:0000256" key="5">
    <source>
        <dbReference type="SAM" id="Phobius"/>
    </source>
</evidence>
<evidence type="ECO:0000256" key="1">
    <source>
        <dbReference type="ARBA" id="ARBA00004502"/>
    </source>
</evidence>
<dbReference type="FunFam" id="3.40.50.1820:FF:000267">
    <property type="entry name" value="Alpha/beta-Hydrolases superfamily protein"/>
    <property type="match status" value="1"/>
</dbReference>
<protein>
    <recommendedName>
        <fullName evidence="8">Lipid droplet-associated hydrolase</fullName>
    </recommendedName>
</protein>
<dbReference type="InterPro" id="IPR019363">
    <property type="entry name" value="LDAH"/>
</dbReference>
<comment type="similarity">
    <text evidence="2">Belongs to the AB hydrolase superfamily. LDAH family.</text>
</comment>
<keyword evidence="5" id="KW-0812">Transmembrane</keyword>
<gene>
    <name evidence="6" type="ORF">M0R45_029922</name>
</gene>
<keyword evidence="4" id="KW-0378">Hydrolase</keyword>
<dbReference type="InterPro" id="IPR029058">
    <property type="entry name" value="AB_hydrolase_fold"/>
</dbReference>
<evidence type="ECO:0000256" key="2">
    <source>
        <dbReference type="ARBA" id="ARBA00008300"/>
    </source>
</evidence>
<evidence type="ECO:0000313" key="6">
    <source>
        <dbReference type="EMBL" id="KAK9921411.1"/>
    </source>
</evidence>
<dbReference type="AlphaFoldDB" id="A0AAW1WC17"/>
<dbReference type="PANTHER" id="PTHR13390:SF0">
    <property type="entry name" value="LIPID DROPLET-ASSOCIATED HYDROLASE"/>
    <property type="match status" value="1"/>
</dbReference>
<evidence type="ECO:0000256" key="3">
    <source>
        <dbReference type="ARBA" id="ARBA00022677"/>
    </source>
</evidence>